<evidence type="ECO:0000259" key="8">
    <source>
        <dbReference type="Pfam" id="PF02747"/>
    </source>
</evidence>
<reference evidence="9 10" key="1">
    <citation type="submission" date="2017-03" db="EMBL/GenBank/DDBJ databases">
        <title>Sulfur activation and transportation mechanism of thermophilic Archaea Acidianus manzaensis YN-25.</title>
        <authorList>
            <person name="Ma Y."/>
            <person name="Yang Y."/>
            <person name="Xia J."/>
        </authorList>
    </citation>
    <scope>NUCLEOTIDE SEQUENCE [LARGE SCALE GENOMIC DNA]</scope>
    <source>
        <strain evidence="9 10">YN-25</strain>
    </source>
</reference>
<dbReference type="Gene3D" id="3.70.10.10">
    <property type="match status" value="1"/>
</dbReference>
<dbReference type="EMBL" id="CP020477">
    <property type="protein sequence ID" value="ARM75816.1"/>
    <property type="molecule type" value="Genomic_DNA"/>
</dbReference>
<accession>A0A1W6JZX0</accession>
<feature type="domain" description="Proliferating cell nuclear antigen PCNA N-terminal" evidence="7">
    <location>
        <begin position="20"/>
        <end position="104"/>
    </location>
</feature>
<keyword evidence="10" id="KW-1185">Reference proteome</keyword>
<dbReference type="PANTHER" id="PTHR11352:SF0">
    <property type="entry name" value="PROLIFERATING CELL NUCLEAR ANTIGEN"/>
    <property type="match status" value="1"/>
</dbReference>
<evidence type="ECO:0000313" key="9">
    <source>
        <dbReference type="EMBL" id="ARM75816.1"/>
    </source>
</evidence>
<evidence type="ECO:0000256" key="4">
    <source>
        <dbReference type="HAMAP-Rule" id="MF_00317"/>
    </source>
</evidence>
<dbReference type="HAMAP" id="MF_00317">
    <property type="entry name" value="DNApol_clamp_arch"/>
    <property type="match status" value="1"/>
</dbReference>
<evidence type="ECO:0000259" key="7">
    <source>
        <dbReference type="Pfam" id="PF00705"/>
    </source>
</evidence>
<evidence type="ECO:0000256" key="3">
    <source>
        <dbReference type="ARBA" id="ARBA00023125"/>
    </source>
</evidence>
<dbReference type="GO" id="GO:0030337">
    <property type="term" value="F:DNA polymerase processivity factor activity"/>
    <property type="evidence" value="ECO:0007669"/>
    <property type="project" value="UniProtKB-UniRule"/>
</dbReference>
<keyword evidence="2 4" id="KW-0235">DNA replication</keyword>
<dbReference type="InterPro" id="IPR022659">
    <property type="entry name" value="Pr_cel_nuc_antig_CS"/>
</dbReference>
<dbReference type="KEGG" id="aman:B6F84_07040"/>
<evidence type="ECO:0000256" key="1">
    <source>
        <dbReference type="ARBA" id="ARBA00010462"/>
    </source>
</evidence>
<evidence type="ECO:0000256" key="5">
    <source>
        <dbReference type="RuleBase" id="RU003671"/>
    </source>
</evidence>
<dbReference type="GO" id="GO:0006275">
    <property type="term" value="P:regulation of DNA replication"/>
    <property type="evidence" value="ECO:0007669"/>
    <property type="project" value="UniProtKB-UniRule"/>
</dbReference>
<dbReference type="InterPro" id="IPR022648">
    <property type="entry name" value="Pr_cel_nuc_antig_N"/>
</dbReference>
<dbReference type="Pfam" id="PF00705">
    <property type="entry name" value="PCNA_N"/>
    <property type="match status" value="1"/>
</dbReference>
<dbReference type="AlphaFoldDB" id="A0A1W6JZX0"/>
<evidence type="ECO:0000313" key="10">
    <source>
        <dbReference type="Proteomes" id="UP000193404"/>
    </source>
</evidence>
<comment type="function">
    <text evidence="6">Sliding clamp subunit. Responsible for tethering the catalytic subunit of DNA polymerase to DNA during high-speed replication.</text>
</comment>
<dbReference type="InterPro" id="IPR000730">
    <property type="entry name" value="Pr_cel_nuc_antig"/>
</dbReference>
<dbReference type="GO" id="GO:0006272">
    <property type="term" value="P:leading strand elongation"/>
    <property type="evidence" value="ECO:0007669"/>
    <property type="project" value="TreeGrafter"/>
</dbReference>
<evidence type="ECO:0000256" key="2">
    <source>
        <dbReference type="ARBA" id="ARBA00022705"/>
    </source>
</evidence>
<feature type="domain" description="Proliferating cell nuclear antigen PCNA C-terminal" evidence="8">
    <location>
        <begin position="134"/>
        <end position="251"/>
    </location>
</feature>
<dbReference type="Pfam" id="PF02747">
    <property type="entry name" value="PCNA_C"/>
    <property type="match status" value="1"/>
</dbReference>
<sequence>MHILYTFLIMRVSYDDIRDLKSIVTALARLVDEASIKFGTEGVELIAIDRAHISLVKLSIPKDAFKEYDVQEDFNFGFNTQYFLKILSTSKRKESITFESSDPSSISIEISGGLNRVYSIRNLDVSPPEIPELNLQYDVSATANSSGFKKAIDEISAVSDVTIIKADENGLLLKGKSESGVEVELSKDMGGLQEIELSKPTESSYSSDYLSDILVLTKLSGFIKLSFSEQKPLQIQFNMESGGNVTYLLAPQMG</sequence>
<dbReference type="PANTHER" id="PTHR11352">
    <property type="entry name" value="PROLIFERATING CELL NUCLEAR ANTIGEN"/>
    <property type="match status" value="1"/>
</dbReference>
<dbReference type="InterPro" id="IPR022649">
    <property type="entry name" value="Pr_cel_nuc_antig_C"/>
</dbReference>
<dbReference type="InterPro" id="IPR046938">
    <property type="entry name" value="DNA_clamp_sf"/>
</dbReference>
<evidence type="ECO:0000256" key="6">
    <source>
        <dbReference type="RuleBase" id="RU003673"/>
    </source>
</evidence>
<gene>
    <name evidence="4" type="primary">pcn</name>
    <name evidence="9" type="ORF">B6F84_07040</name>
</gene>
<keyword evidence="3 4" id="KW-0238">DNA-binding</keyword>
<name>A0A1W6JZX0_9CREN</name>
<dbReference type="Proteomes" id="UP000193404">
    <property type="component" value="Chromosome"/>
</dbReference>
<dbReference type="STRING" id="282676.B6F84_07040"/>
<dbReference type="PROSITE" id="PS01251">
    <property type="entry name" value="PCNA_1"/>
    <property type="match status" value="1"/>
</dbReference>
<dbReference type="GO" id="GO:0003677">
    <property type="term" value="F:DNA binding"/>
    <property type="evidence" value="ECO:0007669"/>
    <property type="project" value="UniProtKB-UniRule"/>
</dbReference>
<dbReference type="CDD" id="cd00577">
    <property type="entry name" value="PCNA"/>
    <property type="match status" value="1"/>
</dbReference>
<organism evidence="9 10">
    <name type="scientific">Acidianus manzaensis</name>
    <dbReference type="NCBI Taxonomy" id="282676"/>
    <lineage>
        <taxon>Archaea</taxon>
        <taxon>Thermoproteota</taxon>
        <taxon>Thermoprotei</taxon>
        <taxon>Sulfolobales</taxon>
        <taxon>Sulfolobaceae</taxon>
        <taxon>Acidianus</taxon>
    </lineage>
</organism>
<protein>
    <recommendedName>
        <fullName evidence="4">DNA polymerase sliding clamp</fullName>
    </recommendedName>
    <alternativeName>
        <fullName evidence="4">Proliferating cell nuclear antigen homolog</fullName>
        <shortName evidence="4">PCNA</shortName>
    </alternativeName>
</protein>
<dbReference type="PRINTS" id="PR00339">
    <property type="entry name" value="PCNACYCLIN"/>
</dbReference>
<proteinExistence type="inferred from homology"/>
<comment type="function">
    <text evidence="4">Sliding clamp subunit that acts as a moving platform for DNA processing. Responsible for tethering the catalytic subunit of DNA polymerase and other proteins to DNA during high-speed replication.</text>
</comment>
<dbReference type="SUPFAM" id="SSF55979">
    <property type="entry name" value="DNA clamp"/>
    <property type="match status" value="2"/>
</dbReference>
<comment type="subunit">
    <text evidence="4">Homotrimer. The subunits circularize to form a toroid; DNA passes through its center. Replication factor C (RFC) is required to load the toroid on the DNA.</text>
</comment>
<comment type="similarity">
    <text evidence="1 4 5">Belongs to the PCNA family.</text>
</comment>
<dbReference type="NCBIfam" id="NF002220">
    <property type="entry name" value="PRK01115.1-3"/>
    <property type="match status" value="1"/>
</dbReference>